<dbReference type="PANTHER" id="PTHR34812:SF3">
    <property type="entry name" value="PHOTOSYSTEM II REACTION CENTER PROTEIN J"/>
    <property type="match status" value="1"/>
</dbReference>
<gene>
    <name evidence="8" type="ORF">ACMD2_08996</name>
</gene>
<dbReference type="Pfam" id="PF01788">
    <property type="entry name" value="PsbJ"/>
    <property type="match status" value="1"/>
</dbReference>
<comment type="caution">
    <text evidence="8">The sequence shown here is derived from an EMBL/GenBank/DDBJ whole genome shotgun (WGS) entry which is preliminary data.</text>
</comment>
<dbReference type="InterPro" id="IPR002682">
    <property type="entry name" value="PSII_PsbJ"/>
</dbReference>
<dbReference type="PANTHER" id="PTHR34812">
    <property type="entry name" value="PHOTOSYSTEM II REACTION CENTER PROTEIN J"/>
    <property type="match status" value="1"/>
</dbReference>
<keyword evidence="1" id="KW-0674">Reaction center</keyword>
<evidence type="ECO:0000256" key="3">
    <source>
        <dbReference type="ARBA" id="ARBA00022692"/>
    </source>
</evidence>
<evidence type="ECO:0000256" key="2">
    <source>
        <dbReference type="ARBA" id="ARBA00022531"/>
    </source>
</evidence>
<sequence length="147" mass="16167">MWRKVGEMADTTGRIPLWLIGTVTGILVIGLIGNFSLSRFLENGVPLSMASLPLRDESITYGTVHSGITSRLITSTLKERREAPVAKAILRCTEPYSLRSQQSLNRTTIRLEGPSLPNNVQKGMVSHPNIQKAKAPWNLIRSSLTGN</sequence>
<evidence type="ECO:0000256" key="4">
    <source>
        <dbReference type="ARBA" id="ARBA00022989"/>
    </source>
</evidence>
<evidence type="ECO:0000313" key="9">
    <source>
        <dbReference type="Proteomes" id="UP000092600"/>
    </source>
</evidence>
<dbReference type="STRING" id="4615.A0A199VNI0"/>
<dbReference type="Gene3D" id="6.10.250.2070">
    <property type="match status" value="1"/>
</dbReference>
<dbReference type="InterPro" id="IPR037267">
    <property type="entry name" value="PSII_PsbJ_sf"/>
</dbReference>
<feature type="transmembrane region" description="Helical" evidence="7">
    <location>
        <begin position="15"/>
        <end position="37"/>
    </location>
</feature>
<keyword evidence="2" id="KW-0602">Photosynthesis</keyword>
<keyword evidence="3 7" id="KW-0812">Transmembrane</keyword>
<protein>
    <submittedName>
        <fullName evidence="8">Photosystem II reaction center protein J</fullName>
    </submittedName>
</protein>
<evidence type="ECO:0000256" key="6">
    <source>
        <dbReference type="ARBA" id="ARBA00023276"/>
    </source>
</evidence>
<proteinExistence type="predicted"/>
<evidence type="ECO:0000313" key="8">
    <source>
        <dbReference type="EMBL" id="OAY78466.1"/>
    </source>
</evidence>
<dbReference type="GO" id="GO:0015979">
    <property type="term" value="P:photosynthesis"/>
    <property type="evidence" value="ECO:0007669"/>
    <property type="project" value="UniProtKB-KW"/>
</dbReference>
<dbReference type="SUPFAM" id="SSF161021">
    <property type="entry name" value="Photosystem II reaction center protein J, PsbJ"/>
    <property type="match status" value="1"/>
</dbReference>
<evidence type="ECO:0000256" key="5">
    <source>
        <dbReference type="ARBA" id="ARBA00023136"/>
    </source>
</evidence>
<dbReference type="EMBL" id="LSRQ01001277">
    <property type="protein sequence ID" value="OAY78466.1"/>
    <property type="molecule type" value="Genomic_DNA"/>
</dbReference>
<accession>A0A199VNI0</accession>
<evidence type="ECO:0000256" key="7">
    <source>
        <dbReference type="SAM" id="Phobius"/>
    </source>
</evidence>
<dbReference type="Proteomes" id="UP000092600">
    <property type="component" value="Unassembled WGS sequence"/>
</dbReference>
<evidence type="ECO:0000256" key="1">
    <source>
        <dbReference type="ARBA" id="ARBA00022469"/>
    </source>
</evidence>
<keyword evidence="6" id="KW-0604">Photosystem II</keyword>
<keyword evidence="5 7" id="KW-0472">Membrane</keyword>
<reference evidence="8 9" key="1">
    <citation type="journal article" date="2016" name="DNA Res.">
        <title>The draft genome of MD-2 pineapple using hybrid error correction of long reads.</title>
        <authorList>
            <person name="Redwan R.M."/>
            <person name="Saidin A."/>
            <person name="Kumar S.V."/>
        </authorList>
    </citation>
    <scope>NUCLEOTIDE SEQUENCE [LARGE SCALE GENOMIC DNA]</scope>
    <source>
        <strain evidence="9">cv. MD2</strain>
        <tissue evidence="8">Leaf</tissue>
    </source>
</reference>
<name>A0A199VNI0_ANACO</name>
<organism evidence="8 9">
    <name type="scientific">Ananas comosus</name>
    <name type="common">Pineapple</name>
    <name type="synonym">Ananas ananas</name>
    <dbReference type="NCBI Taxonomy" id="4615"/>
    <lineage>
        <taxon>Eukaryota</taxon>
        <taxon>Viridiplantae</taxon>
        <taxon>Streptophyta</taxon>
        <taxon>Embryophyta</taxon>
        <taxon>Tracheophyta</taxon>
        <taxon>Spermatophyta</taxon>
        <taxon>Magnoliopsida</taxon>
        <taxon>Liliopsida</taxon>
        <taxon>Poales</taxon>
        <taxon>Bromeliaceae</taxon>
        <taxon>Bromelioideae</taxon>
        <taxon>Ananas</taxon>
    </lineage>
</organism>
<dbReference type="AlphaFoldDB" id="A0A199VNI0"/>
<dbReference type="GO" id="GO:0009539">
    <property type="term" value="C:photosystem II reaction center"/>
    <property type="evidence" value="ECO:0007669"/>
    <property type="project" value="InterPro"/>
</dbReference>
<keyword evidence="4 7" id="KW-1133">Transmembrane helix</keyword>